<dbReference type="GO" id="GO:0055129">
    <property type="term" value="P:L-proline biosynthetic process"/>
    <property type="evidence" value="ECO:0007669"/>
    <property type="project" value="UniProtKB-UniPathway"/>
</dbReference>
<keyword evidence="10" id="KW-0560">Oxidoreductase</keyword>
<dbReference type="InterPro" id="IPR028939">
    <property type="entry name" value="P5C_Rdtase_cat_N"/>
</dbReference>
<dbReference type="EC" id="1.5.1.2" evidence="4"/>
<dbReference type="FunFam" id="1.10.3730.10:FF:000001">
    <property type="entry name" value="Pyrroline-5-carboxylate reductase"/>
    <property type="match status" value="1"/>
</dbReference>
<feature type="binding site" evidence="13">
    <location>
        <begin position="69"/>
        <end position="72"/>
    </location>
    <ligand>
        <name>NADP(+)</name>
        <dbReference type="ChEBI" id="CHEBI:58349"/>
    </ligand>
</feature>
<sequence>MRIGFIGAGKMAQALAKGLITSGRYEAANIIASSPKTDSKILSECKSLGVNTTYDNTEVVETSDVIFVAVKPGNVTKVAAEIAPSFERDKLLVSIALGITIRNIENLLPTKSRVVRVMPNTPCLVGAGASAFSMGSACYDGDSTLVQDLLSTVGYAVEVPEILIDPVTGLSGSGPSYMFSVIEGLADGGVKMGLPRDLSIRLAAHTLLGASKMVLETGIHPAILKDAVQSPAGSSVYGIHELERGNLKATLISAVEAATNRSKATGSDNLPRQSMLMRGNVYDSSTYTKSCETPKVNNNDVKASTVTK</sequence>
<evidence type="ECO:0000256" key="8">
    <source>
        <dbReference type="ARBA" id="ARBA00022650"/>
    </source>
</evidence>
<dbReference type="NCBIfam" id="TIGR00112">
    <property type="entry name" value="proC"/>
    <property type="match status" value="1"/>
</dbReference>
<evidence type="ECO:0000256" key="9">
    <source>
        <dbReference type="ARBA" id="ARBA00022857"/>
    </source>
</evidence>
<reference evidence="17" key="1">
    <citation type="submission" date="2015-08" db="UniProtKB">
        <authorList>
            <consortium name="WormBaseParasite"/>
        </authorList>
    </citation>
    <scope>IDENTIFICATION</scope>
</reference>
<dbReference type="Pfam" id="PF03807">
    <property type="entry name" value="F420_oxidored"/>
    <property type="match status" value="1"/>
</dbReference>
<name>A0A0K0DU69_STRER</name>
<dbReference type="Pfam" id="PF14748">
    <property type="entry name" value="P5CR_dimer"/>
    <property type="match status" value="1"/>
</dbReference>
<comment type="catalytic activity">
    <reaction evidence="11">
        <text>L-proline + NAD(+) = (S)-1-pyrroline-5-carboxylate + NADH + 2 H(+)</text>
        <dbReference type="Rhea" id="RHEA:14105"/>
        <dbReference type="ChEBI" id="CHEBI:15378"/>
        <dbReference type="ChEBI" id="CHEBI:17388"/>
        <dbReference type="ChEBI" id="CHEBI:57540"/>
        <dbReference type="ChEBI" id="CHEBI:57945"/>
        <dbReference type="ChEBI" id="CHEBI:60039"/>
        <dbReference type="EC" id="1.5.1.2"/>
    </reaction>
</comment>
<proteinExistence type="inferred from homology"/>
<dbReference type="AlphaFoldDB" id="A0A0K0DU69"/>
<dbReference type="PIRSF" id="PIRSF000193">
    <property type="entry name" value="Pyrrol-5-carb_rd"/>
    <property type="match status" value="1"/>
</dbReference>
<dbReference type="PANTHER" id="PTHR11645">
    <property type="entry name" value="PYRROLINE-5-CARBOXYLATE REDUCTASE"/>
    <property type="match status" value="1"/>
</dbReference>
<dbReference type="WBParaSite" id="TCONS_00008406.p1">
    <property type="protein sequence ID" value="TCONS_00008406.p1"/>
    <property type="gene ID" value="XLOC_006359"/>
</dbReference>
<protein>
    <recommendedName>
        <fullName evidence="5">Pyrroline-5-carboxylate reductase</fullName>
        <ecNumber evidence="4">1.5.1.2</ecNumber>
    </recommendedName>
</protein>
<evidence type="ECO:0000256" key="12">
    <source>
        <dbReference type="ARBA" id="ARBA00052690"/>
    </source>
</evidence>
<dbReference type="InterPro" id="IPR029036">
    <property type="entry name" value="P5CR_dimer"/>
</dbReference>
<evidence type="ECO:0000256" key="1">
    <source>
        <dbReference type="ARBA" id="ARBA00004496"/>
    </source>
</evidence>
<dbReference type="InterPro" id="IPR036291">
    <property type="entry name" value="NAD(P)-bd_dom_sf"/>
</dbReference>
<dbReference type="SUPFAM" id="SSF48179">
    <property type="entry name" value="6-phosphogluconate dehydrogenase C-terminal domain-like"/>
    <property type="match status" value="1"/>
</dbReference>
<feature type="domain" description="Pyrroline-5-carboxylate reductase catalytic N-terminal" evidence="14">
    <location>
        <begin position="2"/>
        <end position="97"/>
    </location>
</feature>
<dbReference type="UniPathway" id="UPA00098">
    <property type="reaction ID" value="UER00361"/>
</dbReference>
<comment type="similarity">
    <text evidence="3">Belongs to the pyrroline-5-carboxylate reductase family.</text>
</comment>
<keyword evidence="7" id="KW-0028">Amino-acid biosynthesis</keyword>
<evidence type="ECO:0000256" key="7">
    <source>
        <dbReference type="ARBA" id="ARBA00022605"/>
    </source>
</evidence>
<dbReference type="Proteomes" id="UP000035681">
    <property type="component" value="Unplaced"/>
</dbReference>
<comment type="catalytic activity">
    <reaction evidence="12">
        <text>L-proline + NADP(+) = (S)-1-pyrroline-5-carboxylate + NADPH + 2 H(+)</text>
        <dbReference type="Rhea" id="RHEA:14109"/>
        <dbReference type="ChEBI" id="CHEBI:15378"/>
        <dbReference type="ChEBI" id="CHEBI:17388"/>
        <dbReference type="ChEBI" id="CHEBI:57783"/>
        <dbReference type="ChEBI" id="CHEBI:58349"/>
        <dbReference type="ChEBI" id="CHEBI:60039"/>
        <dbReference type="EC" id="1.5.1.2"/>
    </reaction>
</comment>
<evidence type="ECO:0000256" key="6">
    <source>
        <dbReference type="ARBA" id="ARBA00022490"/>
    </source>
</evidence>
<feature type="binding site" evidence="13">
    <location>
        <begin position="6"/>
        <end position="11"/>
    </location>
    <ligand>
        <name>NADP(+)</name>
        <dbReference type="ChEBI" id="CHEBI:58349"/>
    </ligand>
</feature>
<feature type="domain" description="Pyrroline-5-carboxylate reductase dimerisation" evidence="15">
    <location>
        <begin position="162"/>
        <end position="263"/>
    </location>
</feature>
<keyword evidence="8" id="KW-0641">Proline biosynthesis</keyword>
<evidence type="ECO:0000256" key="3">
    <source>
        <dbReference type="ARBA" id="ARBA00005525"/>
    </source>
</evidence>
<evidence type="ECO:0000313" key="16">
    <source>
        <dbReference type="Proteomes" id="UP000035681"/>
    </source>
</evidence>
<evidence type="ECO:0000256" key="10">
    <source>
        <dbReference type="ARBA" id="ARBA00023002"/>
    </source>
</evidence>
<evidence type="ECO:0000256" key="11">
    <source>
        <dbReference type="ARBA" id="ARBA00050547"/>
    </source>
</evidence>
<dbReference type="HAMAP" id="MF_01925">
    <property type="entry name" value="P5C_reductase"/>
    <property type="match status" value="1"/>
</dbReference>
<comment type="pathway">
    <text evidence="2">Amino-acid biosynthesis; L-proline biosynthesis; L-proline from L-glutamate 5-semialdehyde: step 1/1.</text>
</comment>
<feature type="binding site" evidence="13">
    <location>
        <position position="56"/>
    </location>
    <ligand>
        <name>NADPH</name>
        <dbReference type="ChEBI" id="CHEBI:57783"/>
    </ligand>
</feature>
<dbReference type="Gene3D" id="3.40.50.720">
    <property type="entry name" value="NAD(P)-binding Rossmann-like Domain"/>
    <property type="match status" value="1"/>
</dbReference>
<evidence type="ECO:0000313" key="17">
    <source>
        <dbReference type="WBParaSite" id="SSTP_0000078300.1"/>
    </source>
</evidence>
<evidence type="ECO:0000259" key="15">
    <source>
        <dbReference type="Pfam" id="PF14748"/>
    </source>
</evidence>
<keyword evidence="6" id="KW-0963">Cytoplasm</keyword>
<dbReference type="STRING" id="6248.A0A0K0DU69"/>
<keyword evidence="16" id="KW-1185">Reference proteome</keyword>
<dbReference type="InterPro" id="IPR000304">
    <property type="entry name" value="Pyrroline-COOH_reductase"/>
</dbReference>
<evidence type="ECO:0000259" key="14">
    <source>
        <dbReference type="Pfam" id="PF03807"/>
    </source>
</evidence>
<comment type="subcellular location">
    <subcellularLocation>
        <location evidence="1">Cytoplasm</location>
    </subcellularLocation>
</comment>
<evidence type="ECO:0000256" key="4">
    <source>
        <dbReference type="ARBA" id="ARBA00012855"/>
    </source>
</evidence>
<dbReference type="PANTHER" id="PTHR11645:SF62">
    <property type="entry name" value="PYRROLINE-5-CARBOXYLATE REDUCTASE"/>
    <property type="match status" value="1"/>
</dbReference>
<keyword evidence="9 13" id="KW-0521">NADP</keyword>
<accession>A0A0K0DU69</accession>
<organism evidence="17">
    <name type="scientific">Strongyloides stercoralis</name>
    <name type="common">Threadworm</name>
    <dbReference type="NCBI Taxonomy" id="6248"/>
    <lineage>
        <taxon>Eukaryota</taxon>
        <taxon>Metazoa</taxon>
        <taxon>Ecdysozoa</taxon>
        <taxon>Nematoda</taxon>
        <taxon>Chromadorea</taxon>
        <taxon>Rhabditida</taxon>
        <taxon>Tylenchina</taxon>
        <taxon>Panagrolaimomorpha</taxon>
        <taxon>Strongyloidoidea</taxon>
        <taxon>Strongyloididae</taxon>
        <taxon>Strongyloides</taxon>
    </lineage>
</organism>
<dbReference type="FunFam" id="3.40.50.720:FF:000190">
    <property type="entry name" value="Pyrroline-5-carboxylate reductase"/>
    <property type="match status" value="1"/>
</dbReference>
<dbReference type="InterPro" id="IPR008927">
    <property type="entry name" value="6-PGluconate_DH-like_C_sf"/>
</dbReference>
<dbReference type="SUPFAM" id="SSF51735">
    <property type="entry name" value="NAD(P)-binding Rossmann-fold domains"/>
    <property type="match status" value="1"/>
</dbReference>
<evidence type="ECO:0000256" key="5">
    <source>
        <dbReference type="ARBA" id="ARBA00021413"/>
    </source>
</evidence>
<feature type="binding site" evidence="13">
    <location>
        <position position="34"/>
    </location>
    <ligand>
        <name>NADP(+)</name>
        <dbReference type="ChEBI" id="CHEBI:58349"/>
    </ligand>
</feature>
<dbReference type="GO" id="GO:0005737">
    <property type="term" value="C:cytoplasm"/>
    <property type="evidence" value="ECO:0007669"/>
    <property type="project" value="UniProtKB-SubCell"/>
</dbReference>
<dbReference type="WBParaSite" id="SSTP_0000078300.1">
    <property type="protein sequence ID" value="SSTP_0000078300.1"/>
    <property type="gene ID" value="SSTP_0000078300"/>
</dbReference>
<dbReference type="GO" id="GO:0004735">
    <property type="term" value="F:pyrroline-5-carboxylate reductase activity"/>
    <property type="evidence" value="ECO:0007669"/>
    <property type="project" value="UniProtKB-EC"/>
</dbReference>
<dbReference type="Gene3D" id="1.10.3730.10">
    <property type="entry name" value="ProC C-terminal domain-like"/>
    <property type="match status" value="1"/>
</dbReference>
<evidence type="ECO:0000256" key="2">
    <source>
        <dbReference type="ARBA" id="ARBA00005205"/>
    </source>
</evidence>
<evidence type="ECO:0000256" key="13">
    <source>
        <dbReference type="PIRSR" id="PIRSR000193-1"/>
    </source>
</evidence>